<proteinExistence type="predicted"/>
<evidence type="ECO:0000313" key="3">
    <source>
        <dbReference type="Proteomes" id="UP001305414"/>
    </source>
</evidence>
<keyword evidence="1" id="KW-0812">Transmembrane</keyword>
<feature type="transmembrane region" description="Helical" evidence="1">
    <location>
        <begin position="76"/>
        <end position="94"/>
    </location>
</feature>
<dbReference type="AlphaFoldDB" id="A0AAN7UQF4"/>
<name>A0AAN7UQF4_9PEZI</name>
<protein>
    <submittedName>
        <fullName evidence="2">Uncharacterized protein</fullName>
    </submittedName>
</protein>
<accession>A0AAN7UQF4</accession>
<keyword evidence="1" id="KW-1133">Transmembrane helix</keyword>
<feature type="transmembrane region" description="Helical" evidence="1">
    <location>
        <begin position="6"/>
        <end position="26"/>
    </location>
</feature>
<keyword evidence="1" id="KW-0472">Membrane</keyword>
<organism evidence="2 3">
    <name type="scientific">Xylaria bambusicola</name>
    <dbReference type="NCBI Taxonomy" id="326684"/>
    <lineage>
        <taxon>Eukaryota</taxon>
        <taxon>Fungi</taxon>
        <taxon>Dikarya</taxon>
        <taxon>Ascomycota</taxon>
        <taxon>Pezizomycotina</taxon>
        <taxon>Sordariomycetes</taxon>
        <taxon>Xylariomycetidae</taxon>
        <taxon>Xylariales</taxon>
        <taxon>Xylariaceae</taxon>
        <taxon>Xylaria</taxon>
    </lineage>
</organism>
<dbReference type="EMBL" id="JAWHQM010000002">
    <property type="protein sequence ID" value="KAK5625579.1"/>
    <property type="molecule type" value="Genomic_DNA"/>
</dbReference>
<feature type="transmembrane region" description="Helical" evidence="1">
    <location>
        <begin position="38"/>
        <end position="64"/>
    </location>
</feature>
<gene>
    <name evidence="2" type="ORF">RRF57_001295</name>
</gene>
<evidence type="ECO:0000313" key="2">
    <source>
        <dbReference type="EMBL" id="KAK5625579.1"/>
    </source>
</evidence>
<keyword evidence="3" id="KW-1185">Reference proteome</keyword>
<dbReference type="Proteomes" id="UP001305414">
    <property type="component" value="Unassembled WGS sequence"/>
</dbReference>
<sequence>MEPYVAFAYIVAITLIGVWMAQQLFSHRRCSNMGPFKYPVMIWYCAMAIISSLIYIAIGITFLACTILHGQSWANWCWRWAIIGSLFDSLFAIRRIKNTTQQSQRVLLFLFSIASVETLLVIISPAIPIPVVARYVTFGAIICHVLWTALSVSLLLPPAPSRSKTVRLCASLGQGLGAIASIWSPLGFVILFCSCSIIVYVEELYKPRRPLLPIASTNVHSTSKSRQKYKVVFFGQGTERIQSLQKALSWPRMSRDAGGLVTYDHPTRNDTTLISVHPRIAEENDGWQYMRCLIRGATAVVLVFNLGNAESFKYIKGLKGFPEGQPGLLVGFTNAHGDLSVSKEDAQNLACEKGWGFTMSKDMVPAFESLLGKMFAKPHPKGKCNLV</sequence>
<comment type="caution">
    <text evidence="2">The sequence shown here is derived from an EMBL/GenBank/DDBJ whole genome shotgun (WGS) entry which is preliminary data.</text>
</comment>
<feature type="transmembrane region" description="Helical" evidence="1">
    <location>
        <begin position="176"/>
        <end position="201"/>
    </location>
</feature>
<feature type="transmembrane region" description="Helical" evidence="1">
    <location>
        <begin position="106"/>
        <end position="129"/>
    </location>
</feature>
<feature type="transmembrane region" description="Helical" evidence="1">
    <location>
        <begin position="135"/>
        <end position="156"/>
    </location>
</feature>
<evidence type="ECO:0000256" key="1">
    <source>
        <dbReference type="SAM" id="Phobius"/>
    </source>
</evidence>
<reference evidence="2 3" key="1">
    <citation type="submission" date="2023-10" db="EMBL/GenBank/DDBJ databases">
        <title>Draft genome sequence of Xylaria bambusicola isolate GMP-LS, the root and basal stem rot pathogen of sugarcane in Indonesia.</title>
        <authorList>
            <person name="Selvaraj P."/>
            <person name="Muralishankar V."/>
            <person name="Muruganantham S."/>
            <person name="Sp S."/>
            <person name="Haryani S."/>
            <person name="Lau K.J.X."/>
            <person name="Naqvi N.I."/>
        </authorList>
    </citation>
    <scope>NUCLEOTIDE SEQUENCE [LARGE SCALE GENOMIC DNA]</scope>
    <source>
        <strain evidence="2">GMP-LS</strain>
    </source>
</reference>